<evidence type="ECO:0000313" key="3">
    <source>
        <dbReference type="Proteomes" id="UP000001072"/>
    </source>
</evidence>
<feature type="compositionally biased region" description="Low complexity" evidence="1">
    <location>
        <begin position="138"/>
        <end position="152"/>
    </location>
</feature>
<dbReference type="AlphaFoldDB" id="F4RIG9"/>
<dbReference type="VEuPathDB" id="FungiDB:MELLADRAFT_105516"/>
<keyword evidence="3" id="KW-1185">Reference proteome</keyword>
<dbReference type="RefSeq" id="XP_007408893.1">
    <property type="nucleotide sequence ID" value="XM_007408831.1"/>
</dbReference>
<proteinExistence type="predicted"/>
<feature type="region of interest" description="Disordered" evidence="1">
    <location>
        <begin position="74"/>
        <end position="157"/>
    </location>
</feature>
<dbReference type="KEGG" id="mlr:MELLADRAFT_105516"/>
<dbReference type="InParanoid" id="F4RIG9"/>
<protein>
    <submittedName>
        <fullName evidence="2">Uncharacterized protein</fullName>
    </submittedName>
</protein>
<name>F4RIG9_MELLP</name>
<dbReference type="HOGENOM" id="CLU_940340_0_0_1"/>
<sequence length="296" mass="32491">MINVDVTIIMSPKVDVEVPIAKKKTNVTLSDHADAQNESRNSWWRTIIKSFDDGDPMLGRTMLSAFKAMYGDIPFNPDPDRGRQPEVLEERGRKQERRPRTESLILDEDPAEQGLDSRKAHSSRTNIAKRQKATMNLPSKSSSSARRVPSNSTTKKKELLTILRHPTKTVTGGKVVLRADATTTTTTTIIERIILSVTTTARKIGRQTLMEEVTDSLTTTIRARASTLVATRTIRIPPTVVTSHHPPILSNPVSRGTIAGPSEPQNQLAIVPKAGGRRQGVALAILNRQNGGGKQT</sequence>
<gene>
    <name evidence="2" type="ORF">MELLADRAFT_105516</name>
</gene>
<evidence type="ECO:0000313" key="2">
    <source>
        <dbReference type="EMBL" id="EGG07561.1"/>
    </source>
</evidence>
<accession>F4RIG9</accession>
<dbReference type="Proteomes" id="UP000001072">
    <property type="component" value="Unassembled WGS sequence"/>
</dbReference>
<dbReference type="EMBL" id="GL883103">
    <property type="protein sequence ID" value="EGG07561.1"/>
    <property type="molecule type" value="Genomic_DNA"/>
</dbReference>
<feature type="compositionally biased region" description="Basic and acidic residues" evidence="1">
    <location>
        <begin position="78"/>
        <end position="101"/>
    </location>
</feature>
<reference evidence="3" key="1">
    <citation type="journal article" date="2011" name="Proc. Natl. Acad. Sci. U.S.A.">
        <title>Obligate biotrophy features unraveled by the genomic analysis of rust fungi.</title>
        <authorList>
            <person name="Duplessis S."/>
            <person name="Cuomo C.A."/>
            <person name="Lin Y.-C."/>
            <person name="Aerts A."/>
            <person name="Tisserant E."/>
            <person name="Veneault-Fourrey C."/>
            <person name="Joly D.L."/>
            <person name="Hacquard S."/>
            <person name="Amselem J."/>
            <person name="Cantarel B.L."/>
            <person name="Chiu R."/>
            <person name="Coutinho P.M."/>
            <person name="Feau N."/>
            <person name="Field M."/>
            <person name="Frey P."/>
            <person name="Gelhaye E."/>
            <person name="Goldberg J."/>
            <person name="Grabherr M.G."/>
            <person name="Kodira C.D."/>
            <person name="Kohler A."/>
            <person name="Kuees U."/>
            <person name="Lindquist E.A."/>
            <person name="Lucas S.M."/>
            <person name="Mago R."/>
            <person name="Mauceli E."/>
            <person name="Morin E."/>
            <person name="Murat C."/>
            <person name="Pangilinan J.L."/>
            <person name="Park R."/>
            <person name="Pearson M."/>
            <person name="Quesneville H."/>
            <person name="Rouhier N."/>
            <person name="Sakthikumar S."/>
            <person name="Salamov A.A."/>
            <person name="Schmutz J."/>
            <person name="Selles B."/>
            <person name="Shapiro H."/>
            <person name="Tanguay P."/>
            <person name="Tuskan G.A."/>
            <person name="Henrissat B."/>
            <person name="Van de Peer Y."/>
            <person name="Rouze P."/>
            <person name="Ellis J.G."/>
            <person name="Dodds P.N."/>
            <person name="Schein J.E."/>
            <person name="Zhong S."/>
            <person name="Hamelin R.C."/>
            <person name="Grigoriev I.V."/>
            <person name="Szabo L.J."/>
            <person name="Martin F."/>
        </authorList>
    </citation>
    <scope>NUCLEOTIDE SEQUENCE [LARGE SCALE GENOMIC DNA]</scope>
    <source>
        <strain evidence="3">98AG31 / pathotype 3-4-7</strain>
    </source>
</reference>
<evidence type="ECO:0000256" key="1">
    <source>
        <dbReference type="SAM" id="MobiDB-lite"/>
    </source>
</evidence>
<dbReference type="GeneID" id="18922637"/>
<organism evidence="3">
    <name type="scientific">Melampsora larici-populina (strain 98AG31 / pathotype 3-4-7)</name>
    <name type="common">Poplar leaf rust fungus</name>
    <dbReference type="NCBI Taxonomy" id="747676"/>
    <lineage>
        <taxon>Eukaryota</taxon>
        <taxon>Fungi</taxon>
        <taxon>Dikarya</taxon>
        <taxon>Basidiomycota</taxon>
        <taxon>Pucciniomycotina</taxon>
        <taxon>Pucciniomycetes</taxon>
        <taxon>Pucciniales</taxon>
        <taxon>Melampsoraceae</taxon>
        <taxon>Melampsora</taxon>
    </lineage>
</organism>